<dbReference type="RefSeq" id="WP_089763795.1">
    <property type="nucleotide sequence ID" value="NZ_BKAT01000036.1"/>
</dbReference>
<keyword evidence="1" id="KW-0732">Signal</keyword>
<reference evidence="3" key="1">
    <citation type="submission" date="2016-10" db="EMBL/GenBank/DDBJ databases">
        <authorList>
            <person name="Varghese N."/>
            <person name="Submissions S."/>
        </authorList>
    </citation>
    <scope>NUCLEOTIDE SEQUENCE [LARGE SCALE GENOMIC DNA]</scope>
    <source>
        <strain evidence="3">DSM 23920</strain>
    </source>
</reference>
<organism evidence="2 3">
    <name type="scientific">Chitinophaga terrae</name>
    <name type="common">ex Kim and Jung 2007</name>
    <dbReference type="NCBI Taxonomy" id="408074"/>
    <lineage>
        <taxon>Bacteria</taxon>
        <taxon>Pseudomonadati</taxon>
        <taxon>Bacteroidota</taxon>
        <taxon>Chitinophagia</taxon>
        <taxon>Chitinophagales</taxon>
        <taxon>Chitinophagaceae</taxon>
        <taxon>Chitinophaga</taxon>
    </lineage>
</organism>
<dbReference type="OrthoDB" id="5190586at2"/>
<dbReference type="STRING" id="408074.SAMN05660909_04149"/>
<name>A0A1H4F3S1_9BACT</name>
<gene>
    <name evidence="2" type="ORF">SAMN05660909_04149</name>
</gene>
<accession>A0A1H4F3S1</accession>
<evidence type="ECO:0000313" key="2">
    <source>
        <dbReference type="EMBL" id="SEA91975.1"/>
    </source>
</evidence>
<keyword evidence="3" id="KW-1185">Reference proteome</keyword>
<sequence length="448" mass="49771">MKLYFSIAACLCLYANLSNAQLLNQDASGKSTIIESGSTVSLDFSQALANINYFKSIPQKKDNKSARGLIIGGQLQGRSAGGWANLFSDGKFTPEGNLSVLAGGYTRLRKVRDNDNYEWLLEERVKCNEERNEKGRLLDEKIFPGLINKHWQVQDCGSSDSVLTLVKAAMDSKTKLIEKLEKLEKEIREKASFDRCDLQAVKSIHALVEDLRETAELERFIALTDKLDKLRTEINDYSKRVVRTGRLTYYFRAGVSARGFKYDNGEAIKQMDTRFTDVSSVEPYFEIGTSWRLNACSYLGITAGAQYFSNFGALAQSAYSLVSQDSIGNSVLQTKTEITAYSGAAFIRKWGAYVNADYLFLLPLEQAKSMYLGISPYIRLNFPGVSAYLDSFRATAGLGGYFINGNSGAFQGGIYLQTSDLNKENYDHIGKTITFGLVSKFNLSGIAL</sequence>
<dbReference type="EMBL" id="FNRL01000022">
    <property type="protein sequence ID" value="SEA91975.1"/>
    <property type="molecule type" value="Genomic_DNA"/>
</dbReference>
<feature type="chain" id="PRO_5011598748" evidence="1">
    <location>
        <begin position="21"/>
        <end position="448"/>
    </location>
</feature>
<proteinExistence type="predicted"/>
<feature type="signal peptide" evidence="1">
    <location>
        <begin position="1"/>
        <end position="20"/>
    </location>
</feature>
<evidence type="ECO:0000256" key="1">
    <source>
        <dbReference type="SAM" id="SignalP"/>
    </source>
</evidence>
<evidence type="ECO:0000313" key="3">
    <source>
        <dbReference type="Proteomes" id="UP000199656"/>
    </source>
</evidence>
<dbReference type="Proteomes" id="UP000199656">
    <property type="component" value="Unassembled WGS sequence"/>
</dbReference>
<dbReference type="AlphaFoldDB" id="A0A1H4F3S1"/>
<protein>
    <submittedName>
        <fullName evidence="2">Uncharacterized protein</fullName>
    </submittedName>
</protein>